<sequence>MKLFATRVWGFDPHNWPVVTFGLDGHRDNLLRKSSAGDAIVFVGTQGEPTTEKDQGRLLGVAQFGRDPVDTLEIIPEEVLRPEQYDERGNFRWPKALIMTRV</sequence>
<proteinExistence type="predicted"/>
<gene>
    <name evidence="1" type="ORF">MNBD_ALPHA04-2038</name>
</gene>
<organism evidence="1">
    <name type="scientific">hydrothermal vent metagenome</name>
    <dbReference type="NCBI Taxonomy" id="652676"/>
    <lineage>
        <taxon>unclassified sequences</taxon>
        <taxon>metagenomes</taxon>
        <taxon>ecological metagenomes</taxon>
    </lineage>
</organism>
<dbReference type="AlphaFoldDB" id="A0A3B0SJD5"/>
<name>A0A3B0SJD5_9ZZZZ</name>
<dbReference type="EMBL" id="UOEF01000440">
    <property type="protein sequence ID" value="VAW05498.1"/>
    <property type="molecule type" value="Genomic_DNA"/>
</dbReference>
<reference evidence="1" key="1">
    <citation type="submission" date="2018-06" db="EMBL/GenBank/DDBJ databases">
        <authorList>
            <person name="Zhirakovskaya E."/>
        </authorList>
    </citation>
    <scope>NUCLEOTIDE SEQUENCE</scope>
</reference>
<protein>
    <submittedName>
        <fullName evidence="1">Uncharacterized protein</fullName>
    </submittedName>
</protein>
<accession>A0A3B0SJD5</accession>
<evidence type="ECO:0000313" key="1">
    <source>
        <dbReference type="EMBL" id="VAW05498.1"/>
    </source>
</evidence>